<dbReference type="InterPro" id="IPR036322">
    <property type="entry name" value="WD40_repeat_dom_sf"/>
</dbReference>
<evidence type="ECO:0000256" key="1">
    <source>
        <dbReference type="ARBA" id="ARBA00007625"/>
    </source>
</evidence>
<keyword evidence="2" id="KW-0853">WD repeat</keyword>
<comment type="similarity">
    <text evidence="1">Belongs to the WD repeat WDR55 family.</text>
</comment>
<keyword evidence="3" id="KW-0677">Repeat</keyword>
<gene>
    <name evidence="7" type="ORF">GcM1_215056</name>
</gene>
<feature type="compositionally biased region" description="Basic and acidic residues" evidence="6">
    <location>
        <begin position="400"/>
        <end position="411"/>
    </location>
</feature>
<dbReference type="SUPFAM" id="SSF50978">
    <property type="entry name" value="WD40 repeat-like"/>
    <property type="match status" value="1"/>
</dbReference>
<name>A0A420ITU8_9PEZI</name>
<dbReference type="PANTHER" id="PTHR44019:SF20">
    <property type="entry name" value="WD REPEAT-CONTAINING PROTEIN 55"/>
    <property type="match status" value="1"/>
</dbReference>
<evidence type="ECO:0000256" key="3">
    <source>
        <dbReference type="ARBA" id="ARBA00022737"/>
    </source>
</evidence>
<evidence type="ECO:0000256" key="2">
    <source>
        <dbReference type="ARBA" id="ARBA00022574"/>
    </source>
</evidence>
<feature type="compositionally biased region" description="Acidic residues" evidence="6">
    <location>
        <begin position="65"/>
        <end position="78"/>
    </location>
</feature>
<reference evidence="7 8" key="1">
    <citation type="journal article" date="2018" name="BMC Genomics">
        <title>Comparative genome analyses reveal sequence features reflecting distinct modes of host-adaptation between dicot and monocot powdery mildew.</title>
        <authorList>
            <person name="Wu Y."/>
            <person name="Ma X."/>
            <person name="Pan Z."/>
            <person name="Kale S.D."/>
            <person name="Song Y."/>
            <person name="King H."/>
            <person name="Zhang Q."/>
            <person name="Presley C."/>
            <person name="Deng X."/>
            <person name="Wei C.I."/>
            <person name="Xiao S."/>
        </authorList>
    </citation>
    <scope>NUCLEOTIDE SEQUENCE [LARGE SCALE GENOMIC DNA]</scope>
    <source>
        <strain evidence="7">UMSG1</strain>
    </source>
</reference>
<sequence>MFPERHIVFKNWKFVKEMFENLCTFPLSSHLFAQALHPNQTVLAVGLASGHVESLRLPSATGGDPSDDDENDDDDEIDMNTSVISSGTSTIETEWRTRRHHGSCRTLAYSTDGEALFSSGTDSLVKAASSQTGQVFAKIAVPQSPNLREDAPCLLHALSPQTLILATDSASLHVYDLRQPNSISSKPAQTYLPHDDYITSLIPLPPNASSTSGFSKQWVSTGGTTLAVTDLRKGIISQSEDQEEELMCSVFVGGLSVKPGRSIGEKVIVGDGSGVLTLWERGIWDDQQERIRIATRNNNSCSIESIAVVPDNVGDGKHIVAGIEDGKIAIVKLGPNKIVSTLQHDELEGVMALGFDVEDRLISGGGLNVKVWQEKYSSDITEDEEDDDDDDDSTSSSDGEETRLKDKDISHSRKSRTKIITIADGTMNAHGILKLQGLD</sequence>
<dbReference type="InterPro" id="IPR001680">
    <property type="entry name" value="WD40_rpt"/>
</dbReference>
<evidence type="ECO:0000313" key="7">
    <source>
        <dbReference type="EMBL" id="RKF77976.1"/>
    </source>
</evidence>
<evidence type="ECO:0000313" key="8">
    <source>
        <dbReference type="Proteomes" id="UP000285326"/>
    </source>
</evidence>
<organism evidence="7 8">
    <name type="scientific">Golovinomyces cichoracearum</name>
    <dbReference type="NCBI Taxonomy" id="62708"/>
    <lineage>
        <taxon>Eukaryota</taxon>
        <taxon>Fungi</taxon>
        <taxon>Dikarya</taxon>
        <taxon>Ascomycota</taxon>
        <taxon>Pezizomycotina</taxon>
        <taxon>Leotiomycetes</taxon>
        <taxon>Erysiphales</taxon>
        <taxon>Erysiphaceae</taxon>
        <taxon>Golovinomyces</taxon>
    </lineage>
</organism>
<feature type="region of interest" description="Disordered" evidence="6">
    <location>
        <begin position="56"/>
        <end position="83"/>
    </location>
</feature>
<dbReference type="InterPro" id="IPR015943">
    <property type="entry name" value="WD40/YVTN_repeat-like_dom_sf"/>
</dbReference>
<feature type="compositionally biased region" description="Acidic residues" evidence="6">
    <location>
        <begin position="380"/>
        <end position="393"/>
    </location>
</feature>
<dbReference type="PANTHER" id="PTHR44019">
    <property type="entry name" value="WD REPEAT-CONTAINING PROTEIN 55"/>
    <property type="match status" value="1"/>
</dbReference>
<dbReference type="EMBL" id="MCBS01021524">
    <property type="protein sequence ID" value="RKF77976.1"/>
    <property type="molecule type" value="Genomic_DNA"/>
</dbReference>
<accession>A0A420ITU8</accession>
<evidence type="ECO:0000256" key="4">
    <source>
        <dbReference type="ARBA" id="ARBA00039238"/>
    </source>
</evidence>
<evidence type="ECO:0000256" key="6">
    <source>
        <dbReference type="SAM" id="MobiDB-lite"/>
    </source>
</evidence>
<evidence type="ECO:0000256" key="5">
    <source>
        <dbReference type="ARBA" id="ARBA00039514"/>
    </source>
</evidence>
<comment type="caution">
    <text evidence="7">The sequence shown here is derived from an EMBL/GenBank/DDBJ whole genome shotgun (WGS) entry which is preliminary data.</text>
</comment>
<dbReference type="Gene3D" id="2.130.10.10">
    <property type="entry name" value="YVTN repeat-like/Quinoprotein amine dehydrogenase"/>
    <property type="match status" value="2"/>
</dbReference>
<dbReference type="AlphaFoldDB" id="A0A420ITU8"/>
<dbReference type="Proteomes" id="UP000285326">
    <property type="component" value="Unassembled WGS sequence"/>
</dbReference>
<feature type="region of interest" description="Disordered" evidence="6">
    <location>
        <begin position="378"/>
        <end position="414"/>
    </location>
</feature>
<dbReference type="InterPro" id="IPR050505">
    <property type="entry name" value="WDR55/POC1"/>
</dbReference>
<proteinExistence type="inferred from homology"/>
<dbReference type="SMART" id="SM00320">
    <property type="entry name" value="WD40"/>
    <property type="match status" value="4"/>
</dbReference>
<protein>
    <recommendedName>
        <fullName evidence="4">WD repeat-containing protein JIP5</fullName>
    </recommendedName>
    <alternativeName>
        <fullName evidence="5">WD repeat-containing protein jip5</fullName>
    </alternativeName>
</protein>